<dbReference type="InterPro" id="IPR008928">
    <property type="entry name" value="6-hairpin_glycosidase_sf"/>
</dbReference>
<protein>
    <recommendedName>
        <fullName evidence="1">Spermatogenesis-associated protein 20-like TRX domain-containing protein</fullName>
    </recommendedName>
</protein>
<dbReference type="PANTHER" id="PTHR42899:SF1">
    <property type="entry name" value="SPERMATOGENESIS-ASSOCIATED PROTEIN 20"/>
    <property type="match status" value="1"/>
</dbReference>
<reference evidence="2" key="1">
    <citation type="submission" date="2019-01" db="EMBL/GenBank/DDBJ databases">
        <title>Draft genome sequences of three monokaryotic isolates of the white-rot basidiomycete fungus Dichomitus squalens.</title>
        <authorList>
            <consortium name="DOE Joint Genome Institute"/>
            <person name="Lopez S.C."/>
            <person name="Andreopoulos B."/>
            <person name="Pangilinan J."/>
            <person name="Lipzen A."/>
            <person name="Riley R."/>
            <person name="Ahrendt S."/>
            <person name="Ng V."/>
            <person name="Barry K."/>
            <person name="Daum C."/>
            <person name="Grigoriev I.V."/>
            <person name="Hilden K.S."/>
            <person name="Makela M.R."/>
            <person name="de Vries R.P."/>
        </authorList>
    </citation>
    <scope>NUCLEOTIDE SEQUENCE [LARGE SCALE GENOMIC DNA]</scope>
    <source>
        <strain evidence="2">OM18370.1</strain>
    </source>
</reference>
<dbReference type="GO" id="GO:0003824">
    <property type="term" value="F:catalytic activity"/>
    <property type="evidence" value="ECO:0007669"/>
    <property type="project" value="UniProtKB-ARBA"/>
</dbReference>
<dbReference type="InterPro" id="IPR036249">
    <property type="entry name" value="Thioredoxin-like_sf"/>
</dbReference>
<dbReference type="SUPFAM" id="SSF52833">
    <property type="entry name" value="Thioredoxin-like"/>
    <property type="match status" value="1"/>
</dbReference>
<dbReference type="PANTHER" id="PTHR42899">
    <property type="entry name" value="SPERMATOGENESIS-ASSOCIATED PROTEIN 20"/>
    <property type="match status" value="1"/>
</dbReference>
<dbReference type="InterPro" id="IPR024705">
    <property type="entry name" value="Ssp411"/>
</dbReference>
<name>A0A4Q9MI36_9APHY</name>
<dbReference type="Gene3D" id="1.50.10.10">
    <property type="match status" value="1"/>
</dbReference>
<dbReference type="Proteomes" id="UP000292957">
    <property type="component" value="Unassembled WGS sequence"/>
</dbReference>
<dbReference type="InterPro" id="IPR012341">
    <property type="entry name" value="6hp_glycosidase-like_sf"/>
</dbReference>
<evidence type="ECO:0000313" key="2">
    <source>
        <dbReference type="EMBL" id="TBU27045.1"/>
    </source>
</evidence>
<dbReference type="InterPro" id="IPR004879">
    <property type="entry name" value="Ssp411-like_TRX"/>
</dbReference>
<dbReference type="Pfam" id="PF03190">
    <property type="entry name" value="Thioredox_DsbH"/>
    <property type="match status" value="1"/>
</dbReference>
<dbReference type="PIRSF" id="PIRSF006402">
    <property type="entry name" value="UCP006402_thioredoxin"/>
    <property type="match status" value="1"/>
</dbReference>
<dbReference type="Gene3D" id="3.40.30.10">
    <property type="entry name" value="Glutaredoxin"/>
    <property type="match status" value="1"/>
</dbReference>
<dbReference type="CDD" id="cd02955">
    <property type="entry name" value="SSP411"/>
    <property type="match status" value="1"/>
</dbReference>
<dbReference type="SUPFAM" id="SSF48208">
    <property type="entry name" value="Six-hairpin glycosidases"/>
    <property type="match status" value="1"/>
</dbReference>
<dbReference type="EMBL" id="ML143437">
    <property type="protein sequence ID" value="TBU27045.1"/>
    <property type="molecule type" value="Genomic_DNA"/>
</dbReference>
<organism evidence="2">
    <name type="scientific">Dichomitus squalens</name>
    <dbReference type="NCBI Taxonomy" id="114155"/>
    <lineage>
        <taxon>Eukaryota</taxon>
        <taxon>Fungi</taxon>
        <taxon>Dikarya</taxon>
        <taxon>Basidiomycota</taxon>
        <taxon>Agaricomycotina</taxon>
        <taxon>Agaricomycetes</taxon>
        <taxon>Polyporales</taxon>
        <taxon>Polyporaceae</taxon>
        <taxon>Dichomitus</taxon>
    </lineage>
</organism>
<gene>
    <name evidence="2" type="ORF">BD311DRAFT_866380</name>
</gene>
<dbReference type="AlphaFoldDB" id="A0A4Q9MI36"/>
<feature type="domain" description="Spermatogenesis-associated protein 20-like TRX" evidence="1">
    <location>
        <begin position="66"/>
        <end position="221"/>
    </location>
</feature>
<accession>A0A4Q9MI36</accession>
<dbReference type="GO" id="GO:0005975">
    <property type="term" value="P:carbohydrate metabolic process"/>
    <property type="evidence" value="ECO:0007669"/>
    <property type="project" value="InterPro"/>
</dbReference>
<sequence length="791" mass="88953">MFFLSHLKVSRVLLPTRLLWSPCRTIHSKQSPRIHKFPLARPTTLPSCTHIFAKKMSTAHGGSGHKNRLAKAKSPYLLQHAQNPVDWYEWGQEAFDKAKLERKPIFLSVGYSACHWCHVLAHESFEDEVTAKIMNEYYVNVKVDREERPDVDRLYMTFLQATTGGGGWPMSVWLTPDLHPFFAGTYFPPGNFRQVLIKLAEIWERDPERCIASGKQIIEVLQQSSKAAPESGVDVKPLAEKILTHLEKRFDAKEGGFGRAPKFPSPSQTMYPLARIAAYYLNNPSATAQVKESAGKARDMAVFTMTKIYNGGIRDVVGGGFSRYSVDERWHVPHFEKMLYDEAQLLSSALELYQLLPSGSHDKTTLELMAKDIVSYVARDLRSPQGGFYSAEDADSLPSHESTVKKEGAFYVWTAKQLDELLDADAELFKYHFGVKAEGNCDPSHDIQGELKGQNVLFTAHTLEETAQQFGKAYEEVQKTLEVNLATLRDYRNKHRPRPHLDDKILACWNGLMISGLSKTYEVLQSDPEIARKALQLAEDSATFIRAHLYDEKSGTLRRSYREGPGPTGQADDYAFLIQGLLDLYEASAKEEYLLWALRLQEKQDELFYDPEGGGYFASAPDEHILVRMKDAQDGAEPSAVSVAVSNLQRLAHFAEDNHSAFTEKTTSTLASNGQFLKQAPHALAYLVSAALTGEKGYMQFIYEGTSQDSPFLKLIRSTFIPNRVLIHFDPSNPPRGIAKHNGSVRSLIEELEKKEGEHRENVMICENFTCGLPIESVDELKHKLPILSGA</sequence>
<dbReference type="OrthoDB" id="1923667at2759"/>
<proteinExistence type="predicted"/>
<evidence type="ECO:0000259" key="1">
    <source>
        <dbReference type="Pfam" id="PF03190"/>
    </source>
</evidence>